<dbReference type="GO" id="GO:0016787">
    <property type="term" value="F:hydrolase activity"/>
    <property type="evidence" value="ECO:0007669"/>
    <property type="project" value="UniProtKB-KW"/>
</dbReference>
<dbReference type="InterPro" id="IPR051601">
    <property type="entry name" value="Serine_prot/Carboxylest_S33"/>
</dbReference>
<evidence type="ECO:0000256" key="2">
    <source>
        <dbReference type="ARBA" id="ARBA00022801"/>
    </source>
</evidence>
<evidence type="ECO:0008006" key="8">
    <source>
        <dbReference type="Google" id="ProtNLM"/>
    </source>
</evidence>
<dbReference type="InterPro" id="IPR029058">
    <property type="entry name" value="AB_hydrolase_fold"/>
</dbReference>
<dbReference type="InterPro" id="IPR013595">
    <property type="entry name" value="Pept_S33_TAP-like_C"/>
</dbReference>
<dbReference type="KEGG" id="sapo:SAPIO_CDS9216"/>
<keyword evidence="7" id="KW-1185">Reference proteome</keyword>
<organism evidence="6 7">
    <name type="scientific">Pseudallescheria apiosperma</name>
    <name type="common">Scedosporium apiospermum</name>
    <dbReference type="NCBI Taxonomy" id="563466"/>
    <lineage>
        <taxon>Eukaryota</taxon>
        <taxon>Fungi</taxon>
        <taxon>Dikarya</taxon>
        <taxon>Ascomycota</taxon>
        <taxon>Pezizomycotina</taxon>
        <taxon>Sordariomycetes</taxon>
        <taxon>Hypocreomycetidae</taxon>
        <taxon>Microascales</taxon>
        <taxon>Microascaceae</taxon>
        <taxon>Scedosporium</taxon>
    </lineage>
</organism>
<dbReference type="HOGENOM" id="CLU_013364_5_0_1"/>
<name>A0A084FYK5_PSEDA</name>
<feature type="signal peptide" evidence="3">
    <location>
        <begin position="1"/>
        <end position="23"/>
    </location>
</feature>
<proteinExistence type="inferred from homology"/>
<evidence type="ECO:0000313" key="6">
    <source>
        <dbReference type="EMBL" id="KEZ40167.1"/>
    </source>
</evidence>
<dbReference type="InterPro" id="IPR000073">
    <property type="entry name" value="AB_hydrolase_1"/>
</dbReference>
<dbReference type="OrthoDB" id="425534at2759"/>
<feature type="domain" description="AB hydrolase-1" evidence="4">
    <location>
        <begin position="159"/>
        <end position="237"/>
    </location>
</feature>
<evidence type="ECO:0000259" key="5">
    <source>
        <dbReference type="Pfam" id="PF08386"/>
    </source>
</evidence>
<dbReference type="VEuPathDB" id="FungiDB:SAPIO_CDS9216"/>
<accession>A0A084FYK5</accession>
<feature type="domain" description="Peptidase S33 tripeptidyl aminopeptidase-like C-terminal" evidence="5">
    <location>
        <begin position="393"/>
        <end position="488"/>
    </location>
</feature>
<evidence type="ECO:0000256" key="1">
    <source>
        <dbReference type="ARBA" id="ARBA00010088"/>
    </source>
</evidence>
<dbReference type="EMBL" id="JOWA01000132">
    <property type="protein sequence ID" value="KEZ40167.1"/>
    <property type="molecule type" value="Genomic_DNA"/>
</dbReference>
<dbReference type="PANTHER" id="PTHR43248">
    <property type="entry name" value="2-SUCCINYL-6-HYDROXY-2,4-CYCLOHEXADIENE-1-CARBOXYLATE SYNTHASE"/>
    <property type="match status" value="1"/>
</dbReference>
<evidence type="ECO:0000313" key="7">
    <source>
        <dbReference type="Proteomes" id="UP000028545"/>
    </source>
</evidence>
<dbReference type="PANTHER" id="PTHR43248:SF25">
    <property type="entry name" value="AB HYDROLASE-1 DOMAIN-CONTAINING PROTEIN-RELATED"/>
    <property type="match status" value="1"/>
</dbReference>
<feature type="chain" id="PRO_5001775123" description="Peptidase S33 tripeptidyl aminopeptidase-like C-terminal domain-containing protein" evidence="3">
    <location>
        <begin position="24"/>
        <end position="501"/>
    </location>
</feature>
<dbReference type="Pfam" id="PF08386">
    <property type="entry name" value="Abhydrolase_4"/>
    <property type="match status" value="1"/>
</dbReference>
<dbReference type="SUPFAM" id="SSF53474">
    <property type="entry name" value="alpha/beta-Hydrolases"/>
    <property type="match status" value="2"/>
</dbReference>
<dbReference type="OMA" id="RYWGISG"/>
<evidence type="ECO:0000259" key="4">
    <source>
        <dbReference type="Pfam" id="PF00561"/>
    </source>
</evidence>
<protein>
    <recommendedName>
        <fullName evidence="8">Peptidase S33 tripeptidyl aminopeptidase-like C-terminal domain-containing protein</fullName>
    </recommendedName>
</protein>
<sequence>MTTSIKASVLLGLTAPFFASALATPRTPPCKRATKLEWGPCNIETQGLPVTCAKLAVPLDYTDKSSNQTLELDLIKYPAQNGPSKGTILLNFGGPGQDGLNSMISYAPIQSAGTGNTLRFACFEPETLGATFAQGLPDASDVSPGRVWAEASILAKTCGETQKTNGGLVGMAFTVRDMIQIVDALGEDGLRYWGISGGTALGATVAAMFPDRVDKIILDGVMNSHEYYHSSGEPEMLSSSDATFEAFLEACFEEQEKCPLARQFDSAEALKEGLATFFEDLKYNPIPLYPPAPIPPFVIDYSILNQLVLSTLYRPGQYQNLSIALTGLLQGDGAPAVDIFLSPDAPSIPQEAEAILGIRCGDKIPRASSLVELDPIEEQFHETSKWFPGFGRGWYVYACAQWPFEAKERYEGDFHVKTKNPILFIGNTYDPITPLRSAQNMSSGFEGSVVLQHNGFGHLSLTQPSKCTNEIIQNFFDNGELPKPGTVCEPDLPLFANDPKV</sequence>
<dbReference type="RefSeq" id="XP_016639966.1">
    <property type="nucleotide sequence ID" value="XM_016790663.1"/>
</dbReference>
<dbReference type="Gene3D" id="3.40.50.1820">
    <property type="entry name" value="alpha/beta hydrolase"/>
    <property type="match status" value="1"/>
</dbReference>
<gene>
    <name evidence="6" type="ORF">SAPIO_CDS9216</name>
</gene>
<comment type="similarity">
    <text evidence="1">Belongs to the peptidase S33 family.</text>
</comment>
<dbReference type="Proteomes" id="UP000028545">
    <property type="component" value="Unassembled WGS sequence"/>
</dbReference>
<dbReference type="GeneID" id="27728288"/>
<keyword evidence="3" id="KW-0732">Signal</keyword>
<dbReference type="AlphaFoldDB" id="A0A084FYK5"/>
<comment type="caution">
    <text evidence="6">The sequence shown here is derived from an EMBL/GenBank/DDBJ whole genome shotgun (WGS) entry which is preliminary data.</text>
</comment>
<reference evidence="6 7" key="1">
    <citation type="journal article" date="2014" name="Genome Announc.">
        <title>Draft genome sequence of the pathogenic fungus Scedosporium apiospermum.</title>
        <authorList>
            <person name="Vandeputte P."/>
            <person name="Ghamrawi S."/>
            <person name="Rechenmann M."/>
            <person name="Iltis A."/>
            <person name="Giraud S."/>
            <person name="Fleury M."/>
            <person name="Thornton C."/>
            <person name="Delhaes L."/>
            <person name="Meyer W."/>
            <person name="Papon N."/>
            <person name="Bouchara J.P."/>
        </authorList>
    </citation>
    <scope>NUCLEOTIDE SEQUENCE [LARGE SCALE GENOMIC DNA]</scope>
    <source>
        <strain evidence="6 7">IHEM 14462</strain>
    </source>
</reference>
<dbReference type="Pfam" id="PF00561">
    <property type="entry name" value="Abhydrolase_1"/>
    <property type="match status" value="1"/>
</dbReference>
<keyword evidence="2" id="KW-0378">Hydrolase</keyword>
<evidence type="ECO:0000256" key="3">
    <source>
        <dbReference type="SAM" id="SignalP"/>
    </source>
</evidence>